<dbReference type="Proteomes" id="UP000726737">
    <property type="component" value="Unassembled WGS sequence"/>
</dbReference>
<feature type="domain" description="ENTH" evidence="6">
    <location>
        <begin position="18"/>
        <end position="159"/>
    </location>
</feature>
<organism evidence="7 8">
    <name type="scientific">Mortierella polycephala</name>
    <dbReference type="NCBI Taxonomy" id="41804"/>
    <lineage>
        <taxon>Eukaryota</taxon>
        <taxon>Fungi</taxon>
        <taxon>Fungi incertae sedis</taxon>
        <taxon>Mucoromycota</taxon>
        <taxon>Mortierellomycotina</taxon>
        <taxon>Mortierellomycetes</taxon>
        <taxon>Mortierellales</taxon>
        <taxon>Mortierellaceae</taxon>
        <taxon>Mortierella</taxon>
    </lineage>
</organism>
<dbReference type="CDD" id="cd03572">
    <property type="entry name" value="ENTH_like_Tepsin"/>
    <property type="match status" value="1"/>
</dbReference>
<dbReference type="InterPro" id="IPR008942">
    <property type="entry name" value="ENTH_VHS"/>
</dbReference>
<evidence type="ECO:0000256" key="4">
    <source>
        <dbReference type="ARBA" id="ARBA00023329"/>
    </source>
</evidence>
<reference evidence="7" key="1">
    <citation type="journal article" date="2020" name="Fungal Divers.">
        <title>Resolving the Mortierellaceae phylogeny through synthesis of multi-gene phylogenetics and phylogenomics.</title>
        <authorList>
            <person name="Vandepol N."/>
            <person name="Liber J."/>
            <person name="Desiro A."/>
            <person name="Na H."/>
            <person name="Kennedy M."/>
            <person name="Barry K."/>
            <person name="Grigoriev I.V."/>
            <person name="Miller A.N."/>
            <person name="O'Donnell K."/>
            <person name="Stajich J.E."/>
            <person name="Bonito G."/>
        </authorList>
    </citation>
    <scope>NUCLEOTIDE SEQUENCE</scope>
    <source>
        <strain evidence="7">KOD948</strain>
    </source>
</reference>
<dbReference type="EMBL" id="JAAAJA010000408">
    <property type="protein sequence ID" value="KAG0254304.1"/>
    <property type="molecule type" value="Genomic_DNA"/>
</dbReference>
<proteinExistence type="predicted"/>
<evidence type="ECO:0000313" key="8">
    <source>
        <dbReference type="Proteomes" id="UP000726737"/>
    </source>
</evidence>
<evidence type="ECO:0000256" key="1">
    <source>
        <dbReference type="ARBA" id="ARBA00004541"/>
    </source>
</evidence>
<dbReference type="Gene3D" id="1.25.40.90">
    <property type="match status" value="1"/>
</dbReference>
<evidence type="ECO:0000256" key="2">
    <source>
        <dbReference type="ARBA" id="ARBA00004601"/>
    </source>
</evidence>
<protein>
    <submittedName>
        <fullName evidence="7">AP-4 complex accessory subunit Tepsin</fullName>
    </submittedName>
</protein>
<evidence type="ECO:0000256" key="5">
    <source>
        <dbReference type="SAM" id="MobiDB-lite"/>
    </source>
</evidence>
<feature type="region of interest" description="Disordered" evidence="5">
    <location>
        <begin position="187"/>
        <end position="243"/>
    </location>
</feature>
<keyword evidence="3" id="KW-0333">Golgi apparatus</keyword>
<dbReference type="GO" id="GO:0032588">
    <property type="term" value="C:trans-Golgi network membrane"/>
    <property type="evidence" value="ECO:0007669"/>
    <property type="project" value="TreeGrafter"/>
</dbReference>
<dbReference type="AlphaFoldDB" id="A0A9P6U0E8"/>
<dbReference type="PANTHER" id="PTHR21514:SF0">
    <property type="entry name" value="AP-4 COMPLEX ACCESSORY SUBUNIT TEPSIN"/>
    <property type="match status" value="1"/>
</dbReference>
<evidence type="ECO:0000313" key="7">
    <source>
        <dbReference type="EMBL" id="KAG0254304.1"/>
    </source>
</evidence>
<dbReference type="GO" id="GO:0031410">
    <property type="term" value="C:cytoplasmic vesicle"/>
    <property type="evidence" value="ECO:0007669"/>
    <property type="project" value="UniProtKB-SubCell"/>
</dbReference>
<dbReference type="PANTHER" id="PTHR21514">
    <property type="entry name" value="AP-4 COMPLEX ACCESSORY SUBUNIT TEPSIN"/>
    <property type="match status" value="1"/>
</dbReference>
<keyword evidence="4" id="KW-0968">Cytoplasmic vesicle</keyword>
<sequence length="474" mass="52138">MNQLTESTKSTYHSIKAHALIAKALSNDSKPTPGYLFPEIARLTQSPATCSVVLTQLLKIITPSGSPAATSSNNGSSAVGFTGTATTYSSLPHVLLKALKILRQLSQSGSIEFRTQLARRGKNLLIEMVNYKGAWDEIHGDRMNEDIRAVAEDLIEYMHANPPVQEQEDFEVGESLNDREAAVLKNSTQDLQGFGNPEYDDSVSDDNSSQRSGRKDKKRPNKKPTPPLPGFGNPAFERDNPSTESTLMTRLVDRLQEMTAPPPPLAMQEAFRQQEQRRQKLFVGEYSMRGDIPGTYNSTKDRTISLMGTNPFKRTARTQGKAAGGWTDNGISDQTTNRVCPLSRLGTGTLQFRNSTSTAVYALAQGVQTDLVRTKLSRHAKDTVGSGDLLETTYHPVAQESNDAGLLLIWGTAKEICDVVLQGMKNEAPITATLDQDDNKLASAGQSVSVLTGLLRDMMDWIEQEDWERRLIAY</sequence>
<name>A0A9P6U0E8_9FUNG</name>
<comment type="caution">
    <text evidence="7">The sequence shown here is derived from an EMBL/GenBank/DDBJ whole genome shotgun (WGS) entry which is preliminary data.</text>
</comment>
<dbReference type="Pfam" id="PF01417">
    <property type="entry name" value="ENTH"/>
    <property type="match status" value="1"/>
</dbReference>
<dbReference type="InterPro" id="IPR013809">
    <property type="entry name" value="ENTH"/>
</dbReference>
<dbReference type="InterPro" id="IPR035802">
    <property type="entry name" value="ENTH/VHS_tepsin"/>
</dbReference>
<comment type="subcellular location">
    <subcellularLocation>
        <location evidence="1">Cytoplasmic vesicle</location>
    </subcellularLocation>
    <subcellularLocation>
        <location evidence="2">Golgi apparatus</location>
        <location evidence="2">trans-Golgi network</location>
    </subcellularLocation>
</comment>
<feature type="compositionally biased region" description="Basic residues" evidence="5">
    <location>
        <begin position="212"/>
        <end position="222"/>
    </location>
</feature>
<dbReference type="InterPro" id="IPR039273">
    <property type="entry name" value="TEPSIN"/>
</dbReference>
<evidence type="ECO:0000256" key="3">
    <source>
        <dbReference type="ARBA" id="ARBA00023034"/>
    </source>
</evidence>
<gene>
    <name evidence="7" type="primary">ENTHD2</name>
    <name evidence="7" type="ORF">BG011_005819</name>
</gene>
<dbReference type="OrthoDB" id="118154at2759"/>
<accession>A0A9P6U0E8</accession>
<keyword evidence="8" id="KW-1185">Reference proteome</keyword>
<evidence type="ECO:0000259" key="6">
    <source>
        <dbReference type="Pfam" id="PF01417"/>
    </source>
</evidence>